<keyword evidence="5" id="KW-0812">Transmembrane</keyword>
<evidence type="ECO:0000256" key="3">
    <source>
        <dbReference type="ARBA" id="ARBA00023180"/>
    </source>
</evidence>
<evidence type="ECO:0000256" key="4">
    <source>
        <dbReference type="SAM" id="MobiDB-lite"/>
    </source>
</evidence>
<dbReference type="EMBL" id="CACRXK020008902">
    <property type="protein sequence ID" value="CAB4015937.1"/>
    <property type="molecule type" value="Genomic_DNA"/>
</dbReference>
<reference evidence="7" key="1">
    <citation type="submission" date="2020-04" db="EMBL/GenBank/DDBJ databases">
        <authorList>
            <person name="Alioto T."/>
            <person name="Alioto T."/>
            <person name="Gomez Garrido J."/>
        </authorList>
    </citation>
    <scope>NUCLEOTIDE SEQUENCE</scope>
    <source>
        <strain evidence="7">A484AB</strain>
    </source>
</reference>
<proteinExistence type="predicted"/>
<dbReference type="PANTHER" id="PTHR46182:SF2">
    <property type="entry name" value="FI19480P1"/>
    <property type="match status" value="1"/>
</dbReference>
<feature type="region of interest" description="Disordered" evidence="4">
    <location>
        <begin position="238"/>
        <end position="265"/>
    </location>
</feature>
<evidence type="ECO:0000256" key="5">
    <source>
        <dbReference type="SAM" id="Phobius"/>
    </source>
</evidence>
<keyword evidence="2 5" id="KW-0472">Membrane</keyword>
<accession>A0A7D9ERC7</accession>
<keyword evidence="5" id="KW-1133">Transmembrane helix</keyword>
<evidence type="ECO:0000313" key="7">
    <source>
        <dbReference type="EMBL" id="CAB4015937.1"/>
    </source>
</evidence>
<evidence type="ECO:0000313" key="8">
    <source>
        <dbReference type="Proteomes" id="UP001152795"/>
    </source>
</evidence>
<dbReference type="OrthoDB" id="5964257at2759"/>
<feature type="compositionally biased region" description="Basic and acidic residues" evidence="4">
    <location>
        <begin position="238"/>
        <end position="261"/>
    </location>
</feature>
<name>A0A7D9ERC7_PARCT</name>
<sequence>MVLNVMLTGFLAQFSMQDSKTNASKGIWSNELYQRLNKHSCKPGGIQKDTTLLHKLKSGTFIELGHVNDVEVCVLQCCESKHCELALFKDNFCYGITCYSPQHCKTVPAYEGDSMATVFVTKAKTNLTKYGTTNSQSEERKTKQKTAEFVFYPSESSTDLAFSVNLRKIAKHYVHDERVRNALTAKADEDITRRKETFNAKGGQHTSQIEMTGIDMTGYEGRANIGNRNESRLDEFLSRNHARPSKDSHTAQSGKRSETFRKLPTKHNSTMGIEWRTKLLKAFIASSSVALLVVLLALLAMTRRNRE</sequence>
<dbReference type="InterPro" id="IPR013980">
    <property type="entry name" value="MANSC_dom"/>
</dbReference>
<dbReference type="GO" id="GO:0031410">
    <property type="term" value="C:cytoplasmic vesicle"/>
    <property type="evidence" value="ECO:0007669"/>
    <property type="project" value="TreeGrafter"/>
</dbReference>
<dbReference type="Proteomes" id="UP001152795">
    <property type="component" value="Unassembled WGS sequence"/>
</dbReference>
<keyword evidence="3" id="KW-0325">Glycoprotein</keyword>
<protein>
    <recommendedName>
        <fullName evidence="6">MANSC domain-containing protein</fullName>
    </recommendedName>
</protein>
<dbReference type="GO" id="GO:0001764">
    <property type="term" value="P:neuron migration"/>
    <property type="evidence" value="ECO:0007669"/>
    <property type="project" value="TreeGrafter"/>
</dbReference>
<evidence type="ECO:0000256" key="2">
    <source>
        <dbReference type="ARBA" id="ARBA00023136"/>
    </source>
</evidence>
<evidence type="ECO:0000256" key="1">
    <source>
        <dbReference type="ARBA" id="ARBA00004370"/>
    </source>
</evidence>
<dbReference type="PANTHER" id="PTHR46182">
    <property type="entry name" value="FI19480P1"/>
    <property type="match status" value="1"/>
</dbReference>
<keyword evidence="8" id="KW-1185">Reference proteome</keyword>
<comment type="subcellular location">
    <subcellularLocation>
        <location evidence="1">Membrane</location>
    </subcellularLocation>
</comment>
<feature type="domain" description="MANSC" evidence="6">
    <location>
        <begin position="39"/>
        <end position="122"/>
    </location>
</feature>
<dbReference type="AlphaFoldDB" id="A0A7D9ERC7"/>
<dbReference type="GO" id="GO:0016020">
    <property type="term" value="C:membrane"/>
    <property type="evidence" value="ECO:0007669"/>
    <property type="project" value="UniProtKB-SubCell"/>
</dbReference>
<dbReference type="Pfam" id="PF23597">
    <property type="entry name" value="KIAA0319_N"/>
    <property type="match status" value="1"/>
</dbReference>
<comment type="caution">
    <text evidence="7">The sequence shown here is derived from an EMBL/GenBank/DDBJ whole genome shotgun (WGS) entry which is preliminary data.</text>
</comment>
<gene>
    <name evidence="7" type="ORF">PACLA_8A075963</name>
</gene>
<feature type="transmembrane region" description="Helical" evidence="5">
    <location>
        <begin position="279"/>
        <end position="301"/>
    </location>
</feature>
<organism evidence="7 8">
    <name type="scientific">Paramuricea clavata</name>
    <name type="common">Red gorgonian</name>
    <name type="synonym">Violescent sea-whip</name>
    <dbReference type="NCBI Taxonomy" id="317549"/>
    <lineage>
        <taxon>Eukaryota</taxon>
        <taxon>Metazoa</taxon>
        <taxon>Cnidaria</taxon>
        <taxon>Anthozoa</taxon>
        <taxon>Octocorallia</taxon>
        <taxon>Malacalcyonacea</taxon>
        <taxon>Plexauridae</taxon>
        <taxon>Paramuricea</taxon>
    </lineage>
</organism>
<evidence type="ECO:0000259" key="6">
    <source>
        <dbReference type="Pfam" id="PF23597"/>
    </source>
</evidence>
<dbReference type="InterPro" id="IPR029865">
    <property type="entry name" value="KIAA0319-like"/>
</dbReference>